<proteinExistence type="predicted"/>
<dbReference type="Proteomes" id="UP000646523">
    <property type="component" value="Unassembled WGS sequence"/>
</dbReference>
<sequence length="169" mass="18948">MPAVSLADRMLLHLSTRKKAEIQAIPVGGGLHPFPLTDGLRQIVSDRLTFAGEHLRIGDKLLFELHFRAAISRHYYAMYHSARAIVFAVHGGDDFQQHSVLPRHLPNNMTDATVREVQLTDARLLRNEADYDLYPIGQSDWETDGRRLATVAADFVKACEDFALLNGIV</sequence>
<comment type="caution">
    <text evidence="1">The sequence shown here is derived from an EMBL/GenBank/DDBJ whole genome shotgun (WGS) entry which is preliminary data.</text>
</comment>
<dbReference type="RefSeq" id="WP_189129259.1">
    <property type="nucleotide sequence ID" value="NZ_BMNH01000059.1"/>
</dbReference>
<gene>
    <name evidence="1" type="ORF">GCM10012289_77780</name>
</gene>
<keyword evidence="2" id="KW-1185">Reference proteome</keyword>
<dbReference type="AlphaFoldDB" id="A0A917ZKW8"/>
<reference evidence="1" key="2">
    <citation type="submission" date="2020-09" db="EMBL/GenBank/DDBJ databases">
        <authorList>
            <person name="Sun Q."/>
            <person name="Zhou Y."/>
        </authorList>
    </citation>
    <scope>NUCLEOTIDE SEQUENCE</scope>
    <source>
        <strain evidence="1">CGMCC 4.7368</strain>
    </source>
</reference>
<evidence type="ECO:0008006" key="3">
    <source>
        <dbReference type="Google" id="ProtNLM"/>
    </source>
</evidence>
<reference evidence="1" key="1">
    <citation type="journal article" date="2014" name="Int. J. Syst. Evol. Microbiol.">
        <title>Complete genome sequence of Corynebacterium casei LMG S-19264T (=DSM 44701T), isolated from a smear-ripened cheese.</title>
        <authorList>
            <consortium name="US DOE Joint Genome Institute (JGI-PGF)"/>
            <person name="Walter F."/>
            <person name="Albersmeier A."/>
            <person name="Kalinowski J."/>
            <person name="Ruckert C."/>
        </authorList>
    </citation>
    <scope>NUCLEOTIDE SEQUENCE</scope>
    <source>
        <strain evidence="1">CGMCC 4.7368</strain>
    </source>
</reference>
<dbReference type="Gene3D" id="1.20.120.330">
    <property type="entry name" value="Nucleotidyltransferases domain 2"/>
    <property type="match status" value="1"/>
</dbReference>
<evidence type="ECO:0000313" key="2">
    <source>
        <dbReference type="Proteomes" id="UP000646523"/>
    </source>
</evidence>
<protein>
    <recommendedName>
        <fullName evidence="3">HEPN domain-containing protein</fullName>
    </recommendedName>
</protein>
<name>A0A917ZKW8_9ACTN</name>
<evidence type="ECO:0000313" key="1">
    <source>
        <dbReference type="EMBL" id="GGO83717.1"/>
    </source>
</evidence>
<dbReference type="EMBL" id="BMNH01000059">
    <property type="protein sequence ID" value="GGO83717.1"/>
    <property type="molecule type" value="Genomic_DNA"/>
</dbReference>
<organism evidence="1 2">
    <name type="scientific">Nonomuraea cavernae</name>
    <dbReference type="NCBI Taxonomy" id="2045107"/>
    <lineage>
        <taxon>Bacteria</taxon>
        <taxon>Bacillati</taxon>
        <taxon>Actinomycetota</taxon>
        <taxon>Actinomycetes</taxon>
        <taxon>Streptosporangiales</taxon>
        <taxon>Streptosporangiaceae</taxon>
        <taxon>Nonomuraea</taxon>
    </lineage>
</organism>
<accession>A0A917ZKW8</accession>